<dbReference type="Proteomes" id="UP000499080">
    <property type="component" value="Unassembled WGS sequence"/>
</dbReference>
<keyword evidence="2" id="KW-1185">Reference proteome</keyword>
<dbReference type="InterPro" id="IPR012337">
    <property type="entry name" value="RNaseH-like_sf"/>
</dbReference>
<reference evidence="1 2" key="1">
    <citation type="journal article" date="2019" name="Sci. Rep.">
        <title>Orb-weaving spider Araneus ventricosus genome elucidates the spidroin gene catalogue.</title>
        <authorList>
            <person name="Kono N."/>
            <person name="Nakamura H."/>
            <person name="Ohtoshi R."/>
            <person name="Moran D.A.P."/>
            <person name="Shinohara A."/>
            <person name="Yoshida Y."/>
            <person name="Fujiwara M."/>
            <person name="Mori M."/>
            <person name="Tomita M."/>
            <person name="Arakawa K."/>
        </authorList>
    </citation>
    <scope>NUCLEOTIDE SEQUENCE [LARGE SCALE GENOMIC DNA]</scope>
</reference>
<dbReference type="PANTHER" id="PTHR45913">
    <property type="entry name" value="EPM2A-INTERACTING PROTEIN 1"/>
    <property type="match status" value="1"/>
</dbReference>
<evidence type="ECO:0000313" key="2">
    <source>
        <dbReference type="Proteomes" id="UP000499080"/>
    </source>
</evidence>
<dbReference type="EMBL" id="BGPR01014255">
    <property type="protein sequence ID" value="GBN64418.1"/>
    <property type="molecule type" value="Genomic_DNA"/>
</dbReference>
<accession>A0A4Y2QMA0</accession>
<dbReference type="SUPFAM" id="SSF53098">
    <property type="entry name" value="Ribonuclease H-like"/>
    <property type="match status" value="1"/>
</dbReference>
<dbReference type="PANTHER" id="PTHR45913:SF19">
    <property type="entry name" value="LOW QUALITY PROTEIN: ZINC FINGER BED DOMAIN-CONTAINING PROTEIN 5-LIKE"/>
    <property type="match status" value="1"/>
</dbReference>
<evidence type="ECO:0000313" key="1">
    <source>
        <dbReference type="EMBL" id="GBN64418.1"/>
    </source>
</evidence>
<proteinExistence type="predicted"/>
<protein>
    <submittedName>
        <fullName evidence="1">Zinc finger BED domain-containing protein 5</fullName>
    </submittedName>
</protein>
<sequence>MDKWLKTGTLKRSASRTEIRTTYLAAMGITVDQQDDNHEVQRTTYWPIEDAVECMFNEDHVQKIKNIPLSNSTVSRRIKDMSIDIEATINERIKKSSFFSIQVDESTDVSDLSILLVIARYLNVNELEENLLLCYPLTKRCTGEDIFNAIQDYFCENEIDWAKCCCVCTDGGKSMSGCYKGLRGRIKMVAPHVTWSHCCIHRQSLAAKPLPDSLKEVLNQSVKVVNFIKANSTNTRLFKSLCGDMGSLHTTLLLHTEVRWLSRENVLTRLFELRHEVLMFFELHPFTLSSKFYESEWLQQLAYLSDVFSEINKLNLGLQNHSITIFKVTDKIESMIKKLNFWESCIKKNQYEVFETFHSFLSENELKLTKQVKTSIISHLKGLKLSFRQYFPKRSDADIWILNPFNEAFFQKAEKLTISEKEKLIKLSTDSSLESELKKRNLIDFWVAVKEEYQELGVKAIKYLIPFTNTELVERAFSSYTYIKNKYRNKLDAAPDIKLYLSSFQPNFIKLTSMKQAQGSYWNFLAFE</sequence>
<comment type="caution">
    <text evidence="1">The sequence shown here is derived from an EMBL/GenBank/DDBJ whole genome shotgun (WGS) entry which is preliminary data.</text>
</comment>
<gene>
    <name evidence="1" type="primary">ZBED5_79</name>
    <name evidence="1" type="ORF">AVEN_271732_1</name>
</gene>
<name>A0A4Y2QMA0_ARAVE</name>
<organism evidence="1 2">
    <name type="scientific">Araneus ventricosus</name>
    <name type="common">Orbweaver spider</name>
    <name type="synonym">Epeira ventricosa</name>
    <dbReference type="NCBI Taxonomy" id="182803"/>
    <lineage>
        <taxon>Eukaryota</taxon>
        <taxon>Metazoa</taxon>
        <taxon>Ecdysozoa</taxon>
        <taxon>Arthropoda</taxon>
        <taxon>Chelicerata</taxon>
        <taxon>Arachnida</taxon>
        <taxon>Araneae</taxon>
        <taxon>Araneomorphae</taxon>
        <taxon>Entelegynae</taxon>
        <taxon>Araneoidea</taxon>
        <taxon>Araneidae</taxon>
        <taxon>Araneus</taxon>
    </lineage>
</organism>
<dbReference type="OrthoDB" id="6618563at2759"/>
<dbReference type="AlphaFoldDB" id="A0A4Y2QMA0"/>